<dbReference type="InterPro" id="IPR051423">
    <property type="entry name" value="CD225/Dispanin"/>
</dbReference>
<evidence type="ECO:0000256" key="4">
    <source>
        <dbReference type="ARBA" id="ARBA00022989"/>
    </source>
</evidence>
<evidence type="ECO:0000256" key="5">
    <source>
        <dbReference type="ARBA" id="ARBA00023136"/>
    </source>
</evidence>
<feature type="region of interest" description="Disordered" evidence="6">
    <location>
        <begin position="1"/>
        <end position="82"/>
    </location>
</feature>
<feature type="transmembrane region" description="Helical" evidence="7">
    <location>
        <begin position="156"/>
        <end position="176"/>
    </location>
</feature>
<dbReference type="InterPro" id="IPR007593">
    <property type="entry name" value="CD225/Dispanin_fam"/>
</dbReference>
<feature type="compositionally biased region" description="Low complexity" evidence="6">
    <location>
        <begin position="46"/>
        <end position="60"/>
    </location>
</feature>
<accession>A0A9Q1E0Z2</accession>
<dbReference type="Pfam" id="PF04505">
    <property type="entry name" value="CD225"/>
    <property type="match status" value="1"/>
</dbReference>
<dbReference type="PANTHER" id="PTHR14948:SF46">
    <property type="entry name" value="DISPANIN SUBFAMILY A MEMBER 2B-LIKE-RELATED"/>
    <property type="match status" value="1"/>
</dbReference>
<evidence type="ECO:0000256" key="6">
    <source>
        <dbReference type="SAM" id="MobiDB-lite"/>
    </source>
</evidence>
<dbReference type="AlphaFoldDB" id="A0A9Q1E0Z2"/>
<dbReference type="Proteomes" id="UP001152803">
    <property type="component" value="Unassembled WGS sequence"/>
</dbReference>
<feature type="transmembrane region" description="Helical" evidence="7">
    <location>
        <begin position="105"/>
        <end position="127"/>
    </location>
</feature>
<keyword evidence="3 7" id="KW-0812">Transmembrane</keyword>
<keyword evidence="9" id="KW-1185">Reference proteome</keyword>
<reference evidence="8" key="1">
    <citation type="journal article" date="2023" name="Science">
        <title>Genome structures resolve the early diversification of teleost fishes.</title>
        <authorList>
            <person name="Parey E."/>
            <person name="Louis A."/>
            <person name="Montfort J."/>
            <person name="Bouchez O."/>
            <person name="Roques C."/>
            <person name="Iampietro C."/>
            <person name="Lluch J."/>
            <person name="Castinel A."/>
            <person name="Donnadieu C."/>
            <person name="Desvignes T."/>
            <person name="Floi Bucao C."/>
            <person name="Jouanno E."/>
            <person name="Wen M."/>
            <person name="Mejri S."/>
            <person name="Dirks R."/>
            <person name="Jansen H."/>
            <person name="Henkel C."/>
            <person name="Chen W.J."/>
            <person name="Zahm M."/>
            <person name="Cabau C."/>
            <person name="Klopp C."/>
            <person name="Thompson A.W."/>
            <person name="Robinson-Rechavi M."/>
            <person name="Braasch I."/>
            <person name="Lecointre G."/>
            <person name="Bobe J."/>
            <person name="Postlethwait J.H."/>
            <person name="Berthelot C."/>
            <person name="Roest Crollius H."/>
            <person name="Guiguen Y."/>
        </authorList>
    </citation>
    <scope>NUCLEOTIDE SEQUENCE</scope>
    <source>
        <strain evidence="8">Concon-B</strain>
    </source>
</reference>
<evidence type="ECO:0000256" key="1">
    <source>
        <dbReference type="ARBA" id="ARBA00004370"/>
    </source>
</evidence>
<dbReference type="OrthoDB" id="6083617at2759"/>
<evidence type="ECO:0000256" key="3">
    <source>
        <dbReference type="ARBA" id="ARBA00022692"/>
    </source>
</evidence>
<name>A0A9Q1E0Z2_CONCO</name>
<feature type="compositionally biased region" description="Pro residues" evidence="6">
    <location>
        <begin position="61"/>
        <end position="75"/>
    </location>
</feature>
<keyword evidence="4 7" id="KW-1133">Transmembrane helix</keyword>
<dbReference type="EMBL" id="JAFJMO010000001">
    <property type="protein sequence ID" value="KAJ8287617.1"/>
    <property type="molecule type" value="Genomic_DNA"/>
</dbReference>
<dbReference type="GO" id="GO:0016020">
    <property type="term" value="C:membrane"/>
    <property type="evidence" value="ECO:0007669"/>
    <property type="project" value="UniProtKB-SubCell"/>
</dbReference>
<dbReference type="PANTHER" id="PTHR14948">
    <property type="entry name" value="NG5"/>
    <property type="match status" value="1"/>
</dbReference>
<evidence type="ECO:0000313" key="9">
    <source>
        <dbReference type="Proteomes" id="UP001152803"/>
    </source>
</evidence>
<gene>
    <name evidence="8" type="ORF">COCON_G00002760</name>
</gene>
<comment type="similarity">
    <text evidence="2">Belongs to the CD225/Dispanin family.</text>
</comment>
<evidence type="ECO:0000256" key="2">
    <source>
        <dbReference type="ARBA" id="ARBA00006843"/>
    </source>
</evidence>
<feature type="compositionally biased region" description="Low complexity" evidence="6">
    <location>
        <begin position="1"/>
        <end position="12"/>
    </location>
</feature>
<keyword evidence="5 7" id="KW-0472">Membrane</keyword>
<protein>
    <submittedName>
        <fullName evidence="8">Uncharacterized protein</fullName>
    </submittedName>
</protein>
<evidence type="ECO:0000256" key="7">
    <source>
        <dbReference type="SAM" id="Phobius"/>
    </source>
</evidence>
<evidence type="ECO:0000313" key="8">
    <source>
        <dbReference type="EMBL" id="KAJ8287617.1"/>
    </source>
</evidence>
<comment type="caution">
    <text evidence="8">The sequence shown here is derived from an EMBL/GenBank/DDBJ whole genome shotgun (WGS) entry which is preliminary data.</text>
</comment>
<sequence>MDPSKSPSAPSADWGTDKSAMSHTSPPPYQEYPQYPAAGYPPPGQPMAGGYAPAPQFGGAPYPPQPGQQYPPGPGQYPQGPQPMVTVQPTVYVAQTPLVHPKPDYLGYSIFTMLCCCLPLGLAALIYSIKTRDANNQGLQQKADGSSRTARNLNHAALGIGIAIIILYIVYTAVIASRH</sequence>
<comment type="subcellular location">
    <subcellularLocation>
        <location evidence="1">Membrane</location>
    </subcellularLocation>
</comment>
<proteinExistence type="inferred from homology"/>
<organism evidence="8 9">
    <name type="scientific">Conger conger</name>
    <name type="common">Conger eel</name>
    <name type="synonym">Muraena conger</name>
    <dbReference type="NCBI Taxonomy" id="82655"/>
    <lineage>
        <taxon>Eukaryota</taxon>
        <taxon>Metazoa</taxon>
        <taxon>Chordata</taxon>
        <taxon>Craniata</taxon>
        <taxon>Vertebrata</taxon>
        <taxon>Euteleostomi</taxon>
        <taxon>Actinopterygii</taxon>
        <taxon>Neopterygii</taxon>
        <taxon>Teleostei</taxon>
        <taxon>Anguilliformes</taxon>
        <taxon>Congridae</taxon>
        <taxon>Conger</taxon>
    </lineage>
</organism>